<dbReference type="EMBL" id="JASHIF010000027">
    <property type="protein sequence ID" value="MDI9862316.1"/>
    <property type="molecule type" value="Genomic_DNA"/>
</dbReference>
<keyword evidence="2" id="KW-1185">Reference proteome</keyword>
<organism evidence="1 2">
    <name type="scientific">Flectobacillus roseus</name>
    <dbReference type="NCBI Taxonomy" id="502259"/>
    <lineage>
        <taxon>Bacteria</taxon>
        <taxon>Pseudomonadati</taxon>
        <taxon>Bacteroidota</taxon>
        <taxon>Cytophagia</taxon>
        <taxon>Cytophagales</taxon>
        <taxon>Flectobacillaceae</taxon>
        <taxon>Flectobacillus</taxon>
    </lineage>
</organism>
<dbReference type="RefSeq" id="WP_283346584.1">
    <property type="nucleotide sequence ID" value="NZ_JASHIF010000027.1"/>
</dbReference>
<name>A0ABT6YGN1_9BACT</name>
<evidence type="ECO:0000313" key="2">
    <source>
        <dbReference type="Proteomes" id="UP001236507"/>
    </source>
</evidence>
<protein>
    <submittedName>
        <fullName evidence="1">Uncharacterized protein</fullName>
    </submittedName>
</protein>
<gene>
    <name evidence="1" type="ORF">QM524_24040</name>
</gene>
<accession>A0ABT6YGN1</accession>
<sequence>MLHFIKSLIFTLILILLDLEVYSQTAYSELPKPVFSDSIQNATLEPINRDLYFLPKNKEILEIESLTIKLDNISSCLAILEVKFLDNIQQEIIYSRLEDFSEYFYQMHEPMIIVKNGLNSTEKTRKLKQENQIKKLKYISLGSSCLGNQFQEMGVDRFNKKTRLLISED</sequence>
<proteinExistence type="predicted"/>
<reference evidence="1 2" key="1">
    <citation type="submission" date="2023-05" db="EMBL/GenBank/DDBJ databases">
        <title>Novel species of genus Flectobacillus isolated from stream in China.</title>
        <authorList>
            <person name="Lu H."/>
        </authorList>
    </citation>
    <scope>NUCLEOTIDE SEQUENCE [LARGE SCALE GENOMIC DNA]</scope>
    <source>
        <strain evidence="1 2">KCTC 42575</strain>
    </source>
</reference>
<evidence type="ECO:0000313" key="1">
    <source>
        <dbReference type="EMBL" id="MDI9862316.1"/>
    </source>
</evidence>
<dbReference type="Proteomes" id="UP001236507">
    <property type="component" value="Unassembled WGS sequence"/>
</dbReference>
<comment type="caution">
    <text evidence="1">The sequence shown here is derived from an EMBL/GenBank/DDBJ whole genome shotgun (WGS) entry which is preliminary data.</text>
</comment>